<protein>
    <recommendedName>
        <fullName evidence="6">Probable sugar-binding periplasmic protein</fullName>
    </recommendedName>
</protein>
<evidence type="ECO:0000256" key="3">
    <source>
        <dbReference type="ARBA" id="ARBA00022448"/>
    </source>
</evidence>
<comment type="subcellular location">
    <subcellularLocation>
        <location evidence="1">Cell envelope</location>
    </subcellularLocation>
</comment>
<comment type="similarity">
    <text evidence="2">Belongs to the bacterial solute-binding protein 1 family.</text>
</comment>
<gene>
    <name evidence="8" type="ORF">MHY01S_30900</name>
</gene>
<comment type="function">
    <text evidence="5">Part of a binding-protein-dependent transport system for a sugar.</text>
</comment>
<evidence type="ECO:0000256" key="2">
    <source>
        <dbReference type="ARBA" id="ARBA00008520"/>
    </source>
</evidence>
<dbReference type="Proteomes" id="UP000321197">
    <property type="component" value="Unassembled WGS sequence"/>
</dbReference>
<dbReference type="PANTHER" id="PTHR43649:SF28">
    <property type="entry name" value="BINDING PROTEIN COMPONENT OF ABC SUGAR TRANSPORTER-RELATED"/>
    <property type="match status" value="1"/>
</dbReference>
<dbReference type="Pfam" id="PF01547">
    <property type="entry name" value="SBP_bac_1"/>
    <property type="match status" value="1"/>
</dbReference>
<dbReference type="InterPro" id="IPR006059">
    <property type="entry name" value="SBP"/>
</dbReference>
<name>A0A511R5M1_9DEIN</name>
<dbReference type="Gene3D" id="3.40.190.10">
    <property type="entry name" value="Periplasmic binding protein-like II"/>
    <property type="match status" value="2"/>
</dbReference>
<evidence type="ECO:0000256" key="7">
    <source>
        <dbReference type="SAM" id="SignalP"/>
    </source>
</evidence>
<evidence type="ECO:0000256" key="6">
    <source>
        <dbReference type="ARBA" id="ARBA00049753"/>
    </source>
</evidence>
<dbReference type="OrthoDB" id="9798191at2"/>
<organism evidence="8 9">
    <name type="scientific">Meiothermus hypogaeus NBRC 106114</name>
    <dbReference type="NCBI Taxonomy" id="1227553"/>
    <lineage>
        <taxon>Bacteria</taxon>
        <taxon>Thermotogati</taxon>
        <taxon>Deinococcota</taxon>
        <taxon>Deinococci</taxon>
        <taxon>Thermales</taxon>
        <taxon>Thermaceae</taxon>
        <taxon>Meiothermus</taxon>
    </lineage>
</organism>
<evidence type="ECO:0000313" key="9">
    <source>
        <dbReference type="Proteomes" id="UP000321197"/>
    </source>
</evidence>
<feature type="signal peptide" evidence="7">
    <location>
        <begin position="1"/>
        <end position="23"/>
    </location>
</feature>
<dbReference type="AlphaFoldDB" id="A0A511R5M1"/>
<sequence length="423" mass="47164">MRKWLVFLFLSIVVMGLTGSALAQNKVRLTIESWRNDDLKIWQETILPAFMKKYPNIEVVFAPTAPTEYNAVLDTKLKAGTAGDLITCRPFDKSLELFNAKHLDSLNDLPGMNNFSAVAKAAWSTDDGKTTFCVPMASVIHGFLYNRAIFRELNLQVPTTEAQFLQVLQRIQQTGKYSPLVMGTKDQWEAATMGYQNIGPTLWRGETGRQGLIAGTQQYNKGGFLQAFEALAKWRPFLPRGYQALAYPDAQNLFAQGRGAIYPAGSWDIATFRQMNPRLELGAFKPYTFGTASQCVINDHPDIAIGLNSASKNKEAARTFLAWVATAEFAQLYANALPGFFPLANVQYTVSDPVAQTFLSWRKECQASFRTAYQILSRNANPNNENDLWNASAQVLNGTFTPKQAADYVQSRLASWYGPQKGK</sequence>
<dbReference type="InterPro" id="IPR050490">
    <property type="entry name" value="Bact_solute-bd_prot1"/>
</dbReference>
<dbReference type="GO" id="GO:0030313">
    <property type="term" value="C:cell envelope"/>
    <property type="evidence" value="ECO:0007669"/>
    <property type="project" value="UniProtKB-SubCell"/>
</dbReference>
<proteinExistence type="inferred from homology"/>
<evidence type="ECO:0000256" key="1">
    <source>
        <dbReference type="ARBA" id="ARBA00004196"/>
    </source>
</evidence>
<comment type="caution">
    <text evidence="8">The sequence shown here is derived from an EMBL/GenBank/DDBJ whole genome shotgun (WGS) entry which is preliminary data.</text>
</comment>
<dbReference type="EMBL" id="BJXL01000147">
    <property type="protein sequence ID" value="GEM84924.1"/>
    <property type="molecule type" value="Genomic_DNA"/>
</dbReference>
<evidence type="ECO:0000256" key="5">
    <source>
        <dbReference type="ARBA" id="ARBA00049629"/>
    </source>
</evidence>
<feature type="chain" id="PRO_5021799732" description="Probable sugar-binding periplasmic protein" evidence="7">
    <location>
        <begin position="24"/>
        <end position="423"/>
    </location>
</feature>
<evidence type="ECO:0000313" key="8">
    <source>
        <dbReference type="EMBL" id="GEM84924.1"/>
    </source>
</evidence>
<dbReference type="PANTHER" id="PTHR43649">
    <property type="entry name" value="ARABINOSE-BINDING PROTEIN-RELATED"/>
    <property type="match status" value="1"/>
</dbReference>
<dbReference type="SUPFAM" id="SSF53850">
    <property type="entry name" value="Periplasmic binding protein-like II"/>
    <property type="match status" value="1"/>
</dbReference>
<accession>A0A511R5M1</accession>
<keyword evidence="3" id="KW-0813">Transport</keyword>
<evidence type="ECO:0000256" key="4">
    <source>
        <dbReference type="ARBA" id="ARBA00022729"/>
    </source>
</evidence>
<keyword evidence="4 7" id="KW-0732">Signal</keyword>
<reference evidence="8 9" key="1">
    <citation type="submission" date="2019-07" db="EMBL/GenBank/DDBJ databases">
        <title>Whole genome shotgun sequence of Meiothermus hypogaeus NBRC 106114.</title>
        <authorList>
            <person name="Hosoyama A."/>
            <person name="Uohara A."/>
            <person name="Ohji S."/>
            <person name="Ichikawa N."/>
        </authorList>
    </citation>
    <scope>NUCLEOTIDE SEQUENCE [LARGE SCALE GENOMIC DNA]</scope>
    <source>
        <strain evidence="8 9">NBRC 106114</strain>
    </source>
</reference>